<evidence type="ECO:0000256" key="13">
    <source>
        <dbReference type="ARBA" id="ARBA00023125"/>
    </source>
</evidence>
<dbReference type="SUPFAM" id="SSF53098">
    <property type="entry name" value="Ribonuclease H-like"/>
    <property type="match status" value="1"/>
</dbReference>
<evidence type="ECO:0000256" key="2">
    <source>
        <dbReference type="ARBA" id="ARBA00022679"/>
    </source>
</evidence>
<dbReference type="InterPro" id="IPR043502">
    <property type="entry name" value="DNA/RNA_pol_sf"/>
</dbReference>
<feature type="coiled-coil region" evidence="16">
    <location>
        <begin position="1504"/>
        <end position="1531"/>
    </location>
</feature>
<keyword evidence="5" id="KW-0479">Metal-binding</keyword>
<dbReference type="Pfam" id="PF17919">
    <property type="entry name" value="RT_RNaseH_2"/>
    <property type="match status" value="1"/>
</dbReference>
<keyword evidence="8" id="KW-0378">Hydrolase</keyword>
<keyword evidence="11" id="KW-0695">RNA-directed DNA polymerase</keyword>
<dbReference type="Pfam" id="PF00078">
    <property type="entry name" value="RVT_1"/>
    <property type="match status" value="1"/>
</dbReference>
<dbReference type="InterPro" id="IPR041577">
    <property type="entry name" value="RT_RNaseH_2"/>
</dbReference>
<dbReference type="GO" id="GO:0004190">
    <property type="term" value="F:aspartic-type endopeptidase activity"/>
    <property type="evidence" value="ECO:0007669"/>
    <property type="project" value="UniProtKB-KW"/>
</dbReference>
<keyword evidence="13" id="KW-0238">DNA-binding</keyword>
<feature type="compositionally biased region" description="Pro residues" evidence="17">
    <location>
        <begin position="243"/>
        <end position="268"/>
    </location>
</feature>
<dbReference type="CDD" id="cd09274">
    <property type="entry name" value="RNase_HI_RT_Ty3"/>
    <property type="match status" value="1"/>
</dbReference>
<keyword evidence="16" id="KW-0175">Coiled coil</keyword>
<dbReference type="GO" id="GO:0004519">
    <property type="term" value="F:endonuclease activity"/>
    <property type="evidence" value="ECO:0007669"/>
    <property type="project" value="UniProtKB-KW"/>
</dbReference>
<dbReference type="Gene3D" id="3.10.10.10">
    <property type="entry name" value="HIV Type 1 Reverse Transcriptase, subunit A, domain 1"/>
    <property type="match status" value="1"/>
</dbReference>
<dbReference type="Pfam" id="PF24626">
    <property type="entry name" value="SH3_Tf2-1"/>
    <property type="match status" value="1"/>
</dbReference>
<dbReference type="GO" id="GO:0003887">
    <property type="term" value="F:DNA-directed DNA polymerase activity"/>
    <property type="evidence" value="ECO:0007669"/>
    <property type="project" value="UniProtKB-KW"/>
</dbReference>
<gene>
    <name evidence="20" type="ORF">QYE76_007826</name>
</gene>
<dbReference type="GO" id="GO:0006310">
    <property type="term" value="P:DNA recombination"/>
    <property type="evidence" value="ECO:0007669"/>
    <property type="project" value="UniProtKB-KW"/>
</dbReference>
<evidence type="ECO:0000256" key="16">
    <source>
        <dbReference type="SAM" id="Coils"/>
    </source>
</evidence>
<evidence type="ECO:0000313" key="21">
    <source>
        <dbReference type="Proteomes" id="UP001231189"/>
    </source>
</evidence>
<dbReference type="InterPro" id="IPR001584">
    <property type="entry name" value="Integrase_cat-core"/>
</dbReference>
<evidence type="ECO:0000256" key="3">
    <source>
        <dbReference type="ARBA" id="ARBA00022695"/>
    </source>
</evidence>
<dbReference type="InterPro" id="IPR045358">
    <property type="entry name" value="Ty3_capsid"/>
</dbReference>
<feature type="domain" description="Reverse transcriptase" evidence="18">
    <location>
        <begin position="791"/>
        <end position="970"/>
    </location>
</feature>
<dbReference type="SUPFAM" id="SSF50630">
    <property type="entry name" value="Acid proteases"/>
    <property type="match status" value="1"/>
</dbReference>
<reference evidence="20" key="1">
    <citation type="submission" date="2023-07" db="EMBL/GenBank/DDBJ databases">
        <title>A chromosome-level genome assembly of Lolium multiflorum.</title>
        <authorList>
            <person name="Chen Y."/>
            <person name="Copetti D."/>
            <person name="Kolliker R."/>
            <person name="Studer B."/>
        </authorList>
    </citation>
    <scope>NUCLEOTIDE SEQUENCE</scope>
    <source>
        <strain evidence="20">02402/16</strain>
        <tissue evidence="20">Leaf</tissue>
    </source>
</reference>
<evidence type="ECO:0000256" key="1">
    <source>
        <dbReference type="ARBA" id="ARBA00022670"/>
    </source>
</evidence>
<dbReference type="CDD" id="cd01647">
    <property type="entry name" value="RT_LTR"/>
    <property type="match status" value="1"/>
</dbReference>
<dbReference type="InterPro" id="IPR021109">
    <property type="entry name" value="Peptidase_aspartic_dom_sf"/>
</dbReference>
<dbReference type="InterPro" id="IPR043128">
    <property type="entry name" value="Rev_trsase/Diguanyl_cyclase"/>
</dbReference>
<evidence type="ECO:0000256" key="17">
    <source>
        <dbReference type="SAM" id="MobiDB-lite"/>
    </source>
</evidence>
<dbReference type="SUPFAM" id="SSF56672">
    <property type="entry name" value="DNA/RNA polymerases"/>
    <property type="match status" value="1"/>
</dbReference>
<keyword evidence="6" id="KW-0064">Aspartyl protease</keyword>
<dbReference type="GO" id="GO:0003964">
    <property type="term" value="F:RNA-directed DNA polymerase activity"/>
    <property type="evidence" value="ECO:0007669"/>
    <property type="project" value="UniProtKB-KW"/>
</dbReference>
<feature type="compositionally biased region" description="Basic and acidic residues" evidence="17">
    <location>
        <begin position="1"/>
        <end position="20"/>
    </location>
</feature>
<evidence type="ECO:0000256" key="9">
    <source>
        <dbReference type="ARBA" id="ARBA00022842"/>
    </source>
</evidence>
<evidence type="ECO:0000256" key="14">
    <source>
        <dbReference type="ARBA" id="ARBA00023172"/>
    </source>
</evidence>
<dbReference type="GO" id="GO:0046872">
    <property type="term" value="F:metal ion binding"/>
    <property type="evidence" value="ECO:0007669"/>
    <property type="project" value="UniProtKB-KW"/>
</dbReference>
<keyword evidence="3" id="KW-0548">Nucleotidyltransferase</keyword>
<dbReference type="Pfam" id="PF19259">
    <property type="entry name" value="Ty3_capsid"/>
    <property type="match status" value="1"/>
</dbReference>
<dbReference type="PROSITE" id="PS50878">
    <property type="entry name" value="RT_POL"/>
    <property type="match status" value="1"/>
</dbReference>
<comment type="caution">
    <text evidence="20">The sequence shown here is derived from an EMBL/GenBank/DDBJ whole genome shotgun (WGS) entry which is preliminary data.</text>
</comment>
<dbReference type="Gene3D" id="3.10.20.370">
    <property type="match status" value="1"/>
</dbReference>
<evidence type="ECO:0000259" key="19">
    <source>
        <dbReference type="PROSITE" id="PS50994"/>
    </source>
</evidence>
<dbReference type="InterPro" id="IPR041588">
    <property type="entry name" value="Integrase_H2C2"/>
</dbReference>
<dbReference type="Gene3D" id="3.30.70.270">
    <property type="match status" value="2"/>
</dbReference>
<organism evidence="20 21">
    <name type="scientific">Lolium multiflorum</name>
    <name type="common">Italian ryegrass</name>
    <name type="synonym">Lolium perenne subsp. multiflorum</name>
    <dbReference type="NCBI Taxonomy" id="4521"/>
    <lineage>
        <taxon>Eukaryota</taxon>
        <taxon>Viridiplantae</taxon>
        <taxon>Streptophyta</taxon>
        <taxon>Embryophyta</taxon>
        <taxon>Tracheophyta</taxon>
        <taxon>Spermatophyta</taxon>
        <taxon>Magnoliopsida</taxon>
        <taxon>Liliopsida</taxon>
        <taxon>Poales</taxon>
        <taxon>Poaceae</taxon>
        <taxon>BOP clade</taxon>
        <taxon>Pooideae</taxon>
        <taxon>Poodae</taxon>
        <taxon>Poeae</taxon>
        <taxon>Poeae Chloroplast Group 2 (Poeae type)</taxon>
        <taxon>Loliodinae</taxon>
        <taxon>Loliinae</taxon>
        <taxon>Lolium</taxon>
    </lineage>
</organism>
<dbReference type="InterPro" id="IPR000477">
    <property type="entry name" value="RT_dom"/>
</dbReference>
<feature type="region of interest" description="Disordered" evidence="17">
    <location>
        <begin position="1"/>
        <end position="39"/>
    </location>
</feature>
<evidence type="ECO:0000256" key="10">
    <source>
        <dbReference type="ARBA" id="ARBA00022908"/>
    </source>
</evidence>
<dbReference type="FunFam" id="3.10.10.10:FF:000007">
    <property type="entry name" value="Retrovirus-related Pol polyprotein from transposon 17.6-like Protein"/>
    <property type="match status" value="1"/>
</dbReference>
<evidence type="ECO:0000256" key="7">
    <source>
        <dbReference type="ARBA" id="ARBA00022759"/>
    </source>
</evidence>
<dbReference type="Gene3D" id="3.30.420.10">
    <property type="entry name" value="Ribonuclease H-like superfamily/Ribonuclease H"/>
    <property type="match status" value="1"/>
</dbReference>
<dbReference type="Gene3D" id="1.10.340.70">
    <property type="match status" value="1"/>
</dbReference>
<dbReference type="Pfam" id="PF17921">
    <property type="entry name" value="Integrase_H2C2"/>
    <property type="match status" value="1"/>
</dbReference>
<evidence type="ECO:0000256" key="11">
    <source>
        <dbReference type="ARBA" id="ARBA00022918"/>
    </source>
</evidence>
<dbReference type="InterPro" id="IPR036397">
    <property type="entry name" value="RNaseH_sf"/>
</dbReference>
<evidence type="ECO:0000313" key="20">
    <source>
        <dbReference type="EMBL" id="KAK1601566.1"/>
    </source>
</evidence>
<keyword evidence="1" id="KW-0645">Protease</keyword>
<dbReference type="GO" id="GO:0015074">
    <property type="term" value="P:DNA integration"/>
    <property type="evidence" value="ECO:0007669"/>
    <property type="project" value="UniProtKB-KW"/>
</dbReference>
<dbReference type="Gene3D" id="2.40.70.10">
    <property type="entry name" value="Acid Proteases"/>
    <property type="match status" value="1"/>
</dbReference>
<dbReference type="SUPFAM" id="SSF54160">
    <property type="entry name" value="Chromo domain-like"/>
    <property type="match status" value="1"/>
</dbReference>
<evidence type="ECO:0008006" key="22">
    <source>
        <dbReference type="Google" id="ProtNLM"/>
    </source>
</evidence>
<keyword evidence="4" id="KW-0540">Nuclease</keyword>
<proteinExistence type="predicted"/>
<evidence type="ECO:0000256" key="5">
    <source>
        <dbReference type="ARBA" id="ARBA00022723"/>
    </source>
</evidence>
<keyword evidence="10" id="KW-0229">DNA integration</keyword>
<feature type="domain" description="Integrase catalytic" evidence="19">
    <location>
        <begin position="1319"/>
        <end position="1483"/>
    </location>
</feature>
<evidence type="ECO:0000256" key="12">
    <source>
        <dbReference type="ARBA" id="ARBA00022932"/>
    </source>
</evidence>
<dbReference type="InterPro" id="IPR012337">
    <property type="entry name" value="RNaseH-like_sf"/>
</dbReference>
<keyword evidence="15" id="KW-0511">Multifunctional enzyme</keyword>
<dbReference type="Pfam" id="PF08284">
    <property type="entry name" value="RVP_2"/>
    <property type="match status" value="1"/>
</dbReference>
<evidence type="ECO:0000256" key="15">
    <source>
        <dbReference type="ARBA" id="ARBA00023268"/>
    </source>
</evidence>
<keyword evidence="12" id="KW-0239">DNA-directed DNA polymerase</keyword>
<dbReference type="GO" id="GO:0006508">
    <property type="term" value="P:proteolysis"/>
    <property type="evidence" value="ECO:0007669"/>
    <property type="project" value="UniProtKB-KW"/>
</dbReference>
<dbReference type="Proteomes" id="UP001231189">
    <property type="component" value="Unassembled WGS sequence"/>
</dbReference>
<accession>A0AAD8VDX1</accession>
<feature type="compositionally biased region" description="Polar residues" evidence="17">
    <location>
        <begin position="195"/>
        <end position="225"/>
    </location>
</feature>
<feature type="region of interest" description="Disordered" evidence="17">
    <location>
        <begin position="195"/>
        <end position="273"/>
    </location>
</feature>
<keyword evidence="21" id="KW-1185">Reference proteome</keyword>
<evidence type="ECO:0000259" key="18">
    <source>
        <dbReference type="PROSITE" id="PS50878"/>
    </source>
</evidence>
<keyword evidence="14" id="KW-0233">DNA recombination</keyword>
<dbReference type="PROSITE" id="PS50994">
    <property type="entry name" value="INTEGRASE"/>
    <property type="match status" value="1"/>
</dbReference>
<sequence>MPSDARSRSTSRDRRARGEGRAATTEDDDPEDEQRMARLPCEVRAIRRRLDRHEQASADTSAALVAMQGEMSRMTQMLAALFTSMSCASVAGIAASDQPNLPTTQSHLLSTPPPLSHAHLSPILEVTTPAPTPVTTLPTPPQFGALTPENLPHPTYPPKATTFQQQTPPVYTYTAPLVATSTVNTTPPPIHHIHQVSNPNTHPQMYQQTSTYQPKPSSDPITSHNPYYAQQYHPPFSQNQQYLPPPQPTTQPQYAPPQPPQRFPPPQPTQNNYEVHLRTPHVELPIFLGESPRAWLLECEDILELVNIPAEHRVKWGLAHIRGQAKTWINTSGINLQTLSWQQLSQVLIDRFPDSASNDPMDQLQLLKQMTTVNAYIDAYETWMTQMKRERNYLPQDFFVDRFISGLKENIKHQVQCQKPESLLSAYWYARQYEKASNSAPRRPGQFIAPARAPVQQNRPLLPRDIRNRAANERVREPRKCWYCPENWVFGHKCQPMIRALQVIEMQGHEPGIEIPEAEEQEAQPAELLPAPPIEADLDAQGNQEQLMNISTAAYTGCPGDSTISLLLRIKQATAIALADTGSTDTFMDLKFAQTHNIPMTATKQRTVKVAGGGILASTATAYNCQFSIQGHKFTTDFKILELQGSDIILGVNWFKQHNPVTFDFIKRQLMIGIEGKILTFKDHLFPTDKLLISSEKCNKLIAKGASGYWLCSVQTETDKTEETQSTVSEPVSALLHQFQDIFQPPVGLPPPRDCDHQIPLIPDAKPPNIRPYRMSHSQKNAVEQVIKEMLKNKEIRISKSPFSSPVILVRKKDKSWRLCVDFRALNALTIKNKFPIPVIEDLLDELQGATIFSKFDLKSRYHQIKMHEADIHKTGFSTHLGHYEYLVMPFGLCNAPATFQELMNTIFSKYLRQFVLVFFDDILIYSKSHEEHMKHLEIVLNIFRMHELKAKLSKCHFEQPQIEYLGHIISGKGVATDPSKIQDIINWPVPQCIKQLRGFLGLTGYYRRFIPGYAYICQPLHAVLKKNAYQWTDEQNKAFQQLKQVMSQPPLLALPDFKLPFTLETDACHSGIGAVLMQQARPLAYFSKSLGPKNADKSVYEKEAMAILEALKKWRHYFLGNKLIIKTDQSSLKYLASQKLLEGIQHKLMLKLLEFDFSIQYKKGCENRAADALSRKYQPADPVPPDADQQLHCKAITLATPNWATDITTSYEGDSDCSKLLQEVAINPTSHAHYSVQHGILRYKGRIVIGSSTDLRKKLFDTFHSSAIGGHSGNRVTYQKLKHLFFWPKMKQYLEELIAACPVCQISKTERVHYPGLLDPLPIPDTKWAAISMDFVEGLPKSHGKDVILVVVDRLTKYAHFLPLAHPYTVQKVAHIFMDNILKLHGPPTVIITDRDRIFLSKLWTEIFSAMKISLHFSTAYHPESDGQTERVNQCMEQYLRCMAFQEPKKWSEWLPAAEFWYNTSFHTAIKMSPFEALYEYPPPLLTELPTLTNLSSEAQQTLREKEHMITILQQNLAKAQRTMKKYADQNRTPRSFDLGDMVYLKMQPHREHALGRGNPLKLASKWYGPFKIIQTVGQRAYKLQLPAGTLLHDVFHVSNLKKHIGDTAVPNPRLPMLTPSGKLKQFPLTILQRRQVPRSNGEYDVAIPQWLIQWEGMKEDEATWEDAEFMQANFPTFKP</sequence>
<evidence type="ECO:0000256" key="6">
    <source>
        <dbReference type="ARBA" id="ARBA00022750"/>
    </source>
</evidence>
<dbReference type="PANTHER" id="PTHR37984">
    <property type="entry name" value="PROTEIN CBG26694"/>
    <property type="match status" value="1"/>
</dbReference>
<keyword evidence="7" id="KW-0255">Endonuclease</keyword>
<dbReference type="CDD" id="cd00303">
    <property type="entry name" value="retropepsin_like"/>
    <property type="match status" value="1"/>
</dbReference>
<dbReference type="InterPro" id="IPR016197">
    <property type="entry name" value="Chromo-like_dom_sf"/>
</dbReference>
<keyword evidence="2" id="KW-0808">Transferase</keyword>
<dbReference type="EMBL" id="JAUUTY010000395">
    <property type="protein sequence ID" value="KAK1601566.1"/>
    <property type="molecule type" value="Genomic_DNA"/>
</dbReference>
<dbReference type="InterPro" id="IPR050951">
    <property type="entry name" value="Retrovirus_Pol_polyprotein"/>
</dbReference>
<evidence type="ECO:0000256" key="4">
    <source>
        <dbReference type="ARBA" id="ARBA00022722"/>
    </source>
</evidence>
<protein>
    <recommendedName>
        <fullName evidence="22">Reverse transcriptase</fullName>
    </recommendedName>
</protein>
<dbReference type="PANTHER" id="PTHR37984:SF5">
    <property type="entry name" value="PROTEIN NYNRIN-LIKE"/>
    <property type="match status" value="1"/>
</dbReference>
<dbReference type="InterPro" id="IPR056924">
    <property type="entry name" value="SH3_Tf2-1"/>
</dbReference>
<evidence type="ECO:0000256" key="8">
    <source>
        <dbReference type="ARBA" id="ARBA00022801"/>
    </source>
</evidence>
<name>A0AAD8VDX1_LOLMU</name>
<dbReference type="FunFam" id="3.30.70.270:FF:000020">
    <property type="entry name" value="Transposon Tf2-6 polyprotein-like Protein"/>
    <property type="match status" value="1"/>
</dbReference>
<dbReference type="GO" id="GO:0003677">
    <property type="term" value="F:DNA binding"/>
    <property type="evidence" value="ECO:0007669"/>
    <property type="project" value="UniProtKB-KW"/>
</dbReference>
<keyword evidence="9" id="KW-0460">Magnesium</keyword>